<proteinExistence type="inferred from homology"/>
<dbReference type="PANTHER" id="PTHR19212:SF0">
    <property type="entry name" value="LD07988P"/>
    <property type="match status" value="1"/>
</dbReference>
<evidence type="ECO:0000256" key="1">
    <source>
        <dbReference type="ARBA" id="ARBA00008275"/>
    </source>
</evidence>
<evidence type="ECO:0000256" key="2">
    <source>
        <dbReference type="ARBA" id="ARBA00023054"/>
    </source>
</evidence>
<name>A0A0B7A3G7_9EUPU</name>
<evidence type="ECO:0000313" key="5">
    <source>
        <dbReference type="EMBL" id="CEK74500.1"/>
    </source>
</evidence>
<dbReference type="Gene3D" id="1.10.287.1490">
    <property type="match status" value="1"/>
</dbReference>
<dbReference type="Pfam" id="PF09738">
    <property type="entry name" value="LRRFIP"/>
    <property type="match status" value="1"/>
</dbReference>
<reference evidence="5" key="1">
    <citation type="submission" date="2014-12" db="EMBL/GenBank/DDBJ databases">
        <title>Insight into the proteome of Arion vulgaris.</title>
        <authorList>
            <person name="Aradska J."/>
            <person name="Bulat T."/>
            <person name="Smidak R."/>
            <person name="Sarate P."/>
            <person name="Gangsoo J."/>
            <person name="Sialana F."/>
            <person name="Bilban M."/>
            <person name="Lubec G."/>
        </authorList>
    </citation>
    <scope>NUCLEOTIDE SEQUENCE</scope>
    <source>
        <tissue evidence="5">Skin</tissue>
    </source>
</reference>
<accession>A0A0B7A3G7</accession>
<dbReference type="AlphaFoldDB" id="A0A0B7A3G7"/>
<comment type="similarity">
    <text evidence="1">Belongs to the LRRFIP family.</text>
</comment>
<feature type="coiled-coil region" evidence="3">
    <location>
        <begin position="43"/>
        <end position="73"/>
    </location>
</feature>
<protein>
    <recommendedName>
        <fullName evidence="6">Leucine-rich repeat flightless-interacting protein 2</fullName>
    </recommendedName>
</protein>
<feature type="region of interest" description="Disordered" evidence="4">
    <location>
        <begin position="1"/>
        <end position="22"/>
    </location>
</feature>
<evidence type="ECO:0000256" key="3">
    <source>
        <dbReference type="SAM" id="Coils"/>
    </source>
</evidence>
<feature type="coiled-coil region" evidence="3">
    <location>
        <begin position="307"/>
        <end position="397"/>
    </location>
</feature>
<dbReference type="EMBL" id="HACG01027635">
    <property type="protein sequence ID" value="CEK74500.1"/>
    <property type="molecule type" value="Transcribed_RNA"/>
</dbReference>
<feature type="region of interest" description="Disordered" evidence="4">
    <location>
        <begin position="81"/>
        <end position="105"/>
    </location>
</feature>
<organism evidence="5">
    <name type="scientific">Arion vulgaris</name>
    <dbReference type="NCBI Taxonomy" id="1028688"/>
    <lineage>
        <taxon>Eukaryota</taxon>
        <taxon>Metazoa</taxon>
        <taxon>Spiralia</taxon>
        <taxon>Lophotrochozoa</taxon>
        <taxon>Mollusca</taxon>
        <taxon>Gastropoda</taxon>
        <taxon>Heterobranchia</taxon>
        <taxon>Euthyneura</taxon>
        <taxon>Panpulmonata</taxon>
        <taxon>Eupulmonata</taxon>
        <taxon>Stylommatophora</taxon>
        <taxon>Helicina</taxon>
        <taxon>Arionoidea</taxon>
        <taxon>Arionidae</taxon>
        <taxon>Arion</taxon>
    </lineage>
</organism>
<dbReference type="Gene3D" id="1.20.5.4090">
    <property type="match status" value="1"/>
</dbReference>
<keyword evidence="2 3" id="KW-0175">Coiled coil</keyword>
<evidence type="ECO:0000256" key="4">
    <source>
        <dbReference type="SAM" id="MobiDB-lite"/>
    </source>
</evidence>
<gene>
    <name evidence="5" type="primary">ORF91332</name>
</gene>
<sequence length="404" mass="46772">MSSQSSGRRRSNNMRQYSAEDQALNMISKEAETRLAVKRAARAEAREIRLKEMEKQQKETEAKQDRIYELTNEHAAAKIRQQLSGSCSGSRRGSTESNDSDTKETDFKKRALKLAELRELEEKYKAAMMTSAQLDNEKQSLIYQVELLKDQLEEQDEGYTELQREHKEKCREYEFQKRDMKSMEHELSIIKQQLEIKDRLIEDSGFVIVANNSGEPLLEKSARHNGPLPSSGTVLVSIETRNFLEKAGGSTLDEKIKSFALERDTLRKEIKNLKSEIEESQYNAKKGDHSSNVNQINGPEMQLYEIQREASKQIHDYKFKLQKAEQDIATLEGMVTRLDTQVKRYKSDAERAEGMEDELKQEKRKLQKEMREALTQIEELQNQNKSLTARLERIKQTRTALGIQ</sequence>
<evidence type="ECO:0008006" key="6">
    <source>
        <dbReference type="Google" id="ProtNLM"/>
    </source>
</evidence>
<dbReference type="PANTHER" id="PTHR19212">
    <property type="entry name" value="LEUCINE RICH REPEAT IN FLII INTERACTING PROTEIN"/>
    <property type="match status" value="1"/>
</dbReference>
<feature type="coiled-coil region" evidence="3">
    <location>
        <begin position="256"/>
        <end position="283"/>
    </location>
</feature>
<dbReference type="InterPro" id="IPR019139">
    <property type="entry name" value="LRRFIP1/2"/>
</dbReference>
<feature type="coiled-coil region" evidence="3">
    <location>
        <begin position="117"/>
        <end position="193"/>
    </location>
</feature>
<dbReference type="GO" id="GO:0006355">
    <property type="term" value="P:regulation of DNA-templated transcription"/>
    <property type="evidence" value="ECO:0007669"/>
    <property type="project" value="InterPro"/>
</dbReference>